<protein>
    <recommendedName>
        <fullName evidence="8">Hydrogenase expression/formation protein HupD</fullName>
    </recommendedName>
</protein>
<dbReference type="PRINTS" id="PR00446">
    <property type="entry name" value="HYDRGNUPTAKE"/>
</dbReference>
<feature type="binding site" evidence="9">
    <location>
        <position position="100"/>
    </location>
    <ligand>
        <name>Ni(2+)</name>
        <dbReference type="ChEBI" id="CHEBI:49786"/>
    </ligand>
</feature>
<keyword evidence="6" id="KW-0378">Hydrolase</keyword>
<comment type="caution">
    <text evidence="10">The sequence shown here is derived from an EMBL/GenBank/DDBJ whole genome shotgun (WGS) entry which is preliminary data.</text>
</comment>
<evidence type="ECO:0000256" key="9">
    <source>
        <dbReference type="PIRSR" id="PIRSR604419-1"/>
    </source>
</evidence>
<dbReference type="EMBL" id="VAUP01000031">
    <property type="protein sequence ID" value="TLX42063.1"/>
    <property type="molecule type" value="Genomic_DNA"/>
</dbReference>
<evidence type="ECO:0000256" key="1">
    <source>
        <dbReference type="ARBA" id="ARBA00006814"/>
    </source>
</evidence>
<sequence>MDDDRQLARILVLGIGNILWADEGFGVRVLEALDASHVFPEAVTLLDGGTQGLYLLPYLEEADGVVIVDAVDYGLVPGTLHILADGEVPAVLAARKVSLHQTGFQEILGLLALRGKTPARIVLVGVQPELLDDYGGGLTATIAAQVEPAARKVLDILKDEFGVVPTPRAGEGSLVTAAVGRQSYESERPSAEAACRIGDPRVLATPRS</sequence>
<evidence type="ECO:0000256" key="7">
    <source>
        <dbReference type="ARBA" id="ARBA00058324"/>
    </source>
</evidence>
<dbReference type="NCBIfam" id="TIGR00140">
    <property type="entry name" value="hupD"/>
    <property type="match status" value="1"/>
</dbReference>
<dbReference type="CDD" id="cd06062">
    <property type="entry name" value="H2MP_MemB-H2up"/>
    <property type="match status" value="1"/>
</dbReference>
<feature type="binding site" evidence="9">
    <location>
        <position position="23"/>
    </location>
    <ligand>
        <name>Ni(2+)</name>
        <dbReference type="ChEBI" id="CHEBI:49786"/>
    </ligand>
</feature>
<dbReference type="FunFam" id="3.40.50.1450:FF:000002">
    <property type="entry name" value="Hydrogenase 1 maturation protease"/>
    <property type="match status" value="1"/>
</dbReference>
<evidence type="ECO:0000256" key="2">
    <source>
        <dbReference type="ARBA" id="ARBA00022596"/>
    </source>
</evidence>
<comment type="function">
    <text evidence="7">Not known. Could be involved in the processing of hydrogenase.</text>
</comment>
<evidence type="ECO:0000313" key="11">
    <source>
        <dbReference type="Proteomes" id="UP000305131"/>
    </source>
</evidence>
<dbReference type="RefSeq" id="WP_138400204.1">
    <property type="nucleotide sequence ID" value="NZ_JBAFVI010000010.1"/>
</dbReference>
<dbReference type="InterPro" id="IPR023430">
    <property type="entry name" value="Pept_HybD-like_dom_sf"/>
</dbReference>
<evidence type="ECO:0000313" key="10">
    <source>
        <dbReference type="EMBL" id="TLX42063.1"/>
    </source>
</evidence>
<dbReference type="GeneID" id="95774658"/>
<gene>
    <name evidence="10" type="primary">hybD</name>
    <name evidence="10" type="ORF">FBQ73_14480</name>
</gene>
<comment type="similarity">
    <text evidence="1">Belongs to the peptidase A31 family.</text>
</comment>
<dbReference type="PANTHER" id="PTHR30302:SF1">
    <property type="entry name" value="HYDROGENASE 2 MATURATION PROTEASE"/>
    <property type="match status" value="1"/>
</dbReference>
<evidence type="ECO:0000256" key="8">
    <source>
        <dbReference type="ARBA" id="ARBA00067626"/>
    </source>
</evidence>
<name>A0A6C1KT80_XANAU</name>
<dbReference type="GO" id="GO:0016485">
    <property type="term" value="P:protein processing"/>
    <property type="evidence" value="ECO:0007669"/>
    <property type="project" value="InterPro"/>
</dbReference>
<dbReference type="Proteomes" id="UP000305131">
    <property type="component" value="Unassembled WGS sequence"/>
</dbReference>
<dbReference type="NCBIfam" id="TIGR00072">
    <property type="entry name" value="hydrog_prot"/>
    <property type="match status" value="1"/>
</dbReference>
<dbReference type="PANTHER" id="PTHR30302">
    <property type="entry name" value="HYDROGENASE 1 MATURATION PROTEASE"/>
    <property type="match status" value="1"/>
</dbReference>
<feature type="binding site" evidence="9">
    <location>
        <position position="69"/>
    </location>
    <ligand>
        <name>Ni(2+)</name>
        <dbReference type="ChEBI" id="CHEBI:49786"/>
    </ligand>
</feature>
<organism evidence="10 11">
    <name type="scientific">Xanthobacter autotrophicus</name>
    <dbReference type="NCBI Taxonomy" id="280"/>
    <lineage>
        <taxon>Bacteria</taxon>
        <taxon>Pseudomonadati</taxon>
        <taxon>Pseudomonadota</taxon>
        <taxon>Alphaproteobacteria</taxon>
        <taxon>Hyphomicrobiales</taxon>
        <taxon>Xanthobacteraceae</taxon>
        <taxon>Xanthobacter</taxon>
    </lineage>
</organism>
<dbReference type="AlphaFoldDB" id="A0A6C1KT80"/>
<evidence type="ECO:0000256" key="5">
    <source>
        <dbReference type="ARBA" id="ARBA00022750"/>
    </source>
</evidence>
<dbReference type="Pfam" id="PF01750">
    <property type="entry name" value="HycI"/>
    <property type="match status" value="1"/>
</dbReference>
<keyword evidence="5" id="KW-0064">Aspartyl protease</keyword>
<accession>A0A6C1KT80</accession>
<dbReference type="GO" id="GO:0008047">
    <property type="term" value="F:enzyme activator activity"/>
    <property type="evidence" value="ECO:0007669"/>
    <property type="project" value="InterPro"/>
</dbReference>
<evidence type="ECO:0000256" key="3">
    <source>
        <dbReference type="ARBA" id="ARBA00022670"/>
    </source>
</evidence>
<keyword evidence="2 9" id="KW-0533">Nickel</keyword>
<dbReference type="GO" id="GO:0004190">
    <property type="term" value="F:aspartic-type endopeptidase activity"/>
    <property type="evidence" value="ECO:0007669"/>
    <property type="project" value="UniProtKB-KW"/>
</dbReference>
<dbReference type="InterPro" id="IPR000671">
    <property type="entry name" value="Peptidase_A31"/>
</dbReference>
<evidence type="ECO:0000256" key="6">
    <source>
        <dbReference type="ARBA" id="ARBA00022801"/>
    </source>
</evidence>
<dbReference type="Gene3D" id="3.40.50.1450">
    <property type="entry name" value="HybD-like"/>
    <property type="match status" value="1"/>
</dbReference>
<reference evidence="10 11" key="1">
    <citation type="submission" date="2019-05" db="EMBL/GenBank/DDBJ databases">
        <authorList>
            <person name="Zhou X."/>
        </authorList>
    </citation>
    <scope>NUCLEOTIDE SEQUENCE [LARGE SCALE GENOMIC DNA]</scope>
    <source>
        <strain evidence="10 11">DSM 432</strain>
    </source>
</reference>
<evidence type="ECO:0000256" key="4">
    <source>
        <dbReference type="ARBA" id="ARBA00022723"/>
    </source>
</evidence>
<dbReference type="InterPro" id="IPR004419">
    <property type="entry name" value="Pept_A31_hyd_express"/>
</dbReference>
<keyword evidence="4 9" id="KW-0479">Metal-binding</keyword>
<keyword evidence="3" id="KW-0645">Protease</keyword>
<dbReference type="SUPFAM" id="SSF53163">
    <property type="entry name" value="HybD-like"/>
    <property type="match status" value="1"/>
</dbReference>
<dbReference type="OrthoDB" id="9792731at2"/>
<proteinExistence type="inferred from homology"/>
<dbReference type="GO" id="GO:0046872">
    <property type="term" value="F:metal ion binding"/>
    <property type="evidence" value="ECO:0007669"/>
    <property type="project" value="UniProtKB-KW"/>
</dbReference>